<feature type="binding site" evidence="6">
    <location>
        <position position="413"/>
    </location>
    <ligand>
        <name>ATP</name>
        <dbReference type="ChEBI" id="CHEBI:30616"/>
    </ligand>
</feature>
<dbReference type="InterPro" id="IPR017441">
    <property type="entry name" value="Protein_kinase_ATP_BS"/>
</dbReference>
<keyword evidence="1" id="KW-0723">Serine/threonine-protein kinase</keyword>
<dbReference type="PANTHER" id="PTHR44329">
    <property type="entry name" value="SERINE/THREONINE-PROTEIN KINASE TNNI3K-RELATED"/>
    <property type="match status" value="1"/>
</dbReference>
<dbReference type="PROSITE" id="PS00107">
    <property type="entry name" value="PROTEIN_KINASE_ATP"/>
    <property type="match status" value="1"/>
</dbReference>
<keyword evidence="8" id="KW-0732">Signal</keyword>
<dbReference type="Gene3D" id="1.10.510.10">
    <property type="entry name" value="Transferase(Phosphotransferase) domain 1"/>
    <property type="match status" value="1"/>
</dbReference>
<dbReference type="PROSITE" id="PS00108">
    <property type="entry name" value="PROTEIN_KINASE_ST"/>
    <property type="match status" value="1"/>
</dbReference>
<dbReference type="Pfam" id="PF07714">
    <property type="entry name" value="PK_Tyr_Ser-Thr"/>
    <property type="match status" value="1"/>
</dbReference>
<feature type="chain" id="PRO_5043844835" description="Protein kinase domain-containing protein" evidence="8">
    <location>
        <begin position="33"/>
        <end position="740"/>
    </location>
</feature>
<dbReference type="InterPro" id="IPR001245">
    <property type="entry name" value="Ser-Thr/Tyr_kinase_cat_dom"/>
</dbReference>
<dbReference type="InterPro" id="IPR051681">
    <property type="entry name" value="Ser/Thr_Kinases-Pseudokinases"/>
</dbReference>
<keyword evidence="4" id="KW-0418">Kinase</keyword>
<name>A0AAW1SLM9_9CHLO</name>
<feature type="region of interest" description="Disordered" evidence="7">
    <location>
        <begin position="673"/>
        <end position="707"/>
    </location>
</feature>
<evidence type="ECO:0000256" key="5">
    <source>
        <dbReference type="ARBA" id="ARBA00022840"/>
    </source>
</evidence>
<protein>
    <recommendedName>
        <fullName evidence="9">Protein kinase domain-containing protein</fullName>
    </recommendedName>
</protein>
<evidence type="ECO:0000256" key="1">
    <source>
        <dbReference type="ARBA" id="ARBA00022527"/>
    </source>
</evidence>
<sequence length="740" mass="80405">MCQASGQLLSSLRALLGWRFLSCCLRVPVSKATRSPVESPLANERAELALKRREAQREMGFHSEAKNDQLDGLSKILASYLEASTAMVSVYTEDTIFIKSSFGLAEDHPRQFPLRQSLGMFATASEHPQIVAVPDALLDSRFTDLPYMKPEAPAFRFFVSVPILTTEQVQIGALTAYGHQVKTIDGAQSTVIRNMAALALDLLSQEGAELRKVRRSLSMARDLPPELAPASASQCYIILESRPAARTLCVLVASPKWCDTMGMTEAEAMGCRLEDLFTATGFGHEDMGWQDICSSPDTSPEAIYEVTTLRAPDQQPMQMHLIALTSRLIRRSFPLANLPSSVEVFPGNAAPMVTYWCAIFCGVVSARGRGMQRASSGMRDMPFPGLQLGVLLGSGCFGKVWAGVYKGERVAVKVMDWLSCADGVPQTQSGMPIEVELASSLEHEHVVKVFAASTREMGPVESTKGMRDMQTWLVMEHCDQGSLSEALQRGRFQRLKSKRTPAPDVDAVLELAWQIASAMAYIHAHQVLHADLKGANVLLSSNDAVVGGLAVKVSDFGLSRICETKACETKSTGTVTHAAPELLSDGILSKAADVYSFGVICWELWHGRQAWAGMIPYQIMCAIVRGRQLEMPPDAPAGFAAFVTSCLSRDPAARPTFSEATVILAQLQQDLAPPDPCQPAQMSQDSCDQDPQALSFSQQQQQQQQQQLVAATTQSLALSIAPLPDMGPLMSVPQPSPVQV</sequence>
<feature type="signal peptide" evidence="8">
    <location>
        <begin position="1"/>
        <end position="32"/>
    </location>
</feature>
<comment type="caution">
    <text evidence="10">The sequence shown here is derived from an EMBL/GenBank/DDBJ whole genome shotgun (WGS) entry which is preliminary data.</text>
</comment>
<feature type="domain" description="Protein kinase" evidence="9">
    <location>
        <begin position="386"/>
        <end position="667"/>
    </location>
</feature>
<dbReference type="Gene3D" id="3.30.450.40">
    <property type="match status" value="1"/>
</dbReference>
<keyword evidence="3 6" id="KW-0547">Nucleotide-binding</keyword>
<dbReference type="PANTHER" id="PTHR44329:SF214">
    <property type="entry name" value="PROTEIN KINASE DOMAIN-CONTAINING PROTEIN"/>
    <property type="match status" value="1"/>
</dbReference>
<dbReference type="GO" id="GO:0005524">
    <property type="term" value="F:ATP binding"/>
    <property type="evidence" value="ECO:0007669"/>
    <property type="project" value="UniProtKB-UniRule"/>
</dbReference>
<dbReference type="SUPFAM" id="SSF56112">
    <property type="entry name" value="Protein kinase-like (PK-like)"/>
    <property type="match status" value="1"/>
</dbReference>
<dbReference type="EMBL" id="JALJOV010001425">
    <property type="protein sequence ID" value="KAK9848033.1"/>
    <property type="molecule type" value="Genomic_DNA"/>
</dbReference>
<evidence type="ECO:0000313" key="10">
    <source>
        <dbReference type="EMBL" id="KAK9848033.1"/>
    </source>
</evidence>
<evidence type="ECO:0000259" key="9">
    <source>
        <dbReference type="PROSITE" id="PS50011"/>
    </source>
</evidence>
<evidence type="ECO:0000256" key="4">
    <source>
        <dbReference type="ARBA" id="ARBA00022777"/>
    </source>
</evidence>
<evidence type="ECO:0000256" key="8">
    <source>
        <dbReference type="SAM" id="SignalP"/>
    </source>
</evidence>
<dbReference type="Proteomes" id="UP001485043">
    <property type="component" value="Unassembled WGS sequence"/>
</dbReference>
<evidence type="ECO:0000256" key="3">
    <source>
        <dbReference type="ARBA" id="ARBA00022741"/>
    </source>
</evidence>
<dbReference type="InterPro" id="IPR029016">
    <property type="entry name" value="GAF-like_dom_sf"/>
</dbReference>
<evidence type="ECO:0000256" key="6">
    <source>
        <dbReference type="PROSITE-ProRule" id="PRU10141"/>
    </source>
</evidence>
<dbReference type="PROSITE" id="PS50011">
    <property type="entry name" value="PROTEIN_KINASE_DOM"/>
    <property type="match status" value="1"/>
</dbReference>
<organism evidence="10 11">
    <name type="scientific">Apatococcus fuscideae</name>
    <dbReference type="NCBI Taxonomy" id="2026836"/>
    <lineage>
        <taxon>Eukaryota</taxon>
        <taxon>Viridiplantae</taxon>
        <taxon>Chlorophyta</taxon>
        <taxon>core chlorophytes</taxon>
        <taxon>Trebouxiophyceae</taxon>
        <taxon>Chlorellales</taxon>
        <taxon>Chlorellaceae</taxon>
        <taxon>Apatococcus</taxon>
    </lineage>
</organism>
<keyword evidence="2" id="KW-0808">Transferase</keyword>
<gene>
    <name evidence="10" type="ORF">WJX84_012467</name>
</gene>
<dbReference type="SUPFAM" id="SSF55781">
    <property type="entry name" value="GAF domain-like"/>
    <property type="match status" value="1"/>
</dbReference>
<dbReference type="AlphaFoldDB" id="A0AAW1SLM9"/>
<dbReference type="InterPro" id="IPR011009">
    <property type="entry name" value="Kinase-like_dom_sf"/>
</dbReference>
<dbReference type="SMART" id="SM00220">
    <property type="entry name" value="S_TKc"/>
    <property type="match status" value="1"/>
</dbReference>
<reference evidence="10 11" key="1">
    <citation type="journal article" date="2024" name="Nat. Commun.">
        <title>Phylogenomics reveals the evolutionary origins of lichenization in chlorophyte algae.</title>
        <authorList>
            <person name="Puginier C."/>
            <person name="Libourel C."/>
            <person name="Otte J."/>
            <person name="Skaloud P."/>
            <person name="Haon M."/>
            <person name="Grisel S."/>
            <person name="Petersen M."/>
            <person name="Berrin J.G."/>
            <person name="Delaux P.M."/>
            <person name="Dal Grande F."/>
            <person name="Keller J."/>
        </authorList>
    </citation>
    <scope>NUCLEOTIDE SEQUENCE [LARGE SCALE GENOMIC DNA]</scope>
    <source>
        <strain evidence="10 11">SAG 2523</strain>
    </source>
</reference>
<dbReference type="Gene3D" id="3.30.200.20">
    <property type="entry name" value="Phosphorylase Kinase, domain 1"/>
    <property type="match status" value="1"/>
</dbReference>
<evidence type="ECO:0000256" key="2">
    <source>
        <dbReference type="ARBA" id="ARBA00022679"/>
    </source>
</evidence>
<accession>A0AAW1SLM9</accession>
<dbReference type="InterPro" id="IPR008271">
    <property type="entry name" value="Ser/Thr_kinase_AS"/>
</dbReference>
<dbReference type="InterPro" id="IPR000719">
    <property type="entry name" value="Prot_kinase_dom"/>
</dbReference>
<dbReference type="GO" id="GO:0004674">
    <property type="term" value="F:protein serine/threonine kinase activity"/>
    <property type="evidence" value="ECO:0007669"/>
    <property type="project" value="UniProtKB-KW"/>
</dbReference>
<evidence type="ECO:0000313" key="11">
    <source>
        <dbReference type="Proteomes" id="UP001485043"/>
    </source>
</evidence>
<proteinExistence type="predicted"/>
<feature type="compositionally biased region" description="Low complexity" evidence="7">
    <location>
        <begin position="692"/>
        <end position="707"/>
    </location>
</feature>
<keyword evidence="11" id="KW-1185">Reference proteome</keyword>
<keyword evidence="5 6" id="KW-0067">ATP-binding</keyword>
<evidence type="ECO:0000256" key="7">
    <source>
        <dbReference type="SAM" id="MobiDB-lite"/>
    </source>
</evidence>